<proteinExistence type="predicted"/>
<dbReference type="EMBL" id="CP017555">
    <property type="protein sequence ID" value="AOW03144.1"/>
    <property type="molecule type" value="Genomic_DNA"/>
</dbReference>
<feature type="compositionally biased region" description="Basic and acidic residues" evidence="1">
    <location>
        <begin position="104"/>
        <end position="140"/>
    </location>
</feature>
<dbReference type="Proteomes" id="UP000256601">
    <property type="component" value="Unassembled WGS sequence"/>
</dbReference>
<name>A0A1D8NBY0_YARLL</name>
<keyword evidence="2" id="KW-1133">Transmembrane helix</keyword>
<keyword evidence="2" id="KW-0812">Transmembrane</keyword>
<evidence type="ECO:0000313" key="5">
    <source>
        <dbReference type="Proteomes" id="UP000182444"/>
    </source>
</evidence>
<reference evidence="4 6" key="2">
    <citation type="submission" date="2018-07" db="EMBL/GenBank/DDBJ databases">
        <title>Draft Genome Assemblies for Five Robust Yarrowia lipolytica Strains Exhibiting High Lipid Production and Pentose Sugar Utilization and Sugar Alcohol Secretion from Undetoxified Lignocellulosic Biomass Hydrolysates.</title>
        <authorList>
            <consortium name="DOE Joint Genome Institute"/>
            <person name="Walker C."/>
            <person name="Ryu S."/>
            <person name="Na H."/>
            <person name="Zane M."/>
            <person name="LaButti K."/>
            <person name="Lipzen A."/>
            <person name="Haridas S."/>
            <person name="Barry K."/>
            <person name="Grigoriev I.V."/>
            <person name="Quarterman J."/>
            <person name="Slininger P."/>
            <person name="Dien B."/>
            <person name="Trinh C.T."/>
        </authorList>
    </citation>
    <scope>NUCLEOTIDE SEQUENCE [LARGE SCALE GENOMIC DNA]</scope>
    <source>
        <strain evidence="4 6">YB392</strain>
    </source>
</reference>
<reference evidence="3 5" key="1">
    <citation type="journal article" date="2016" name="PLoS ONE">
        <title>Sequence Assembly of Yarrowia lipolytica Strain W29/CLIB89 Shows Transposable Element Diversity.</title>
        <authorList>
            <person name="Magnan C."/>
            <person name="Yu J."/>
            <person name="Chang I."/>
            <person name="Jahn E."/>
            <person name="Kanomata Y."/>
            <person name="Wu J."/>
            <person name="Zeller M."/>
            <person name="Oakes M."/>
            <person name="Baldi P."/>
            <person name="Sandmeyer S."/>
        </authorList>
    </citation>
    <scope>NUCLEOTIDE SEQUENCE [LARGE SCALE GENOMIC DNA]</scope>
    <source>
        <strain evidence="3">CLIB89</strain>
        <strain evidence="5">CLIB89(W29)</strain>
    </source>
</reference>
<evidence type="ECO:0000256" key="1">
    <source>
        <dbReference type="SAM" id="MobiDB-lite"/>
    </source>
</evidence>
<organism evidence="3 5">
    <name type="scientific">Yarrowia lipolytica</name>
    <name type="common">Candida lipolytica</name>
    <dbReference type="NCBI Taxonomy" id="4952"/>
    <lineage>
        <taxon>Eukaryota</taxon>
        <taxon>Fungi</taxon>
        <taxon>Dikarya</taxon>
        <taxon>Ascomycota</taxon>
        <taxon>Saccharomycotina</taxon>
        <taxon>Dipodascomycetes</taxon>
        <taxon>Dipodascales</taxon>
        <taxon>Dipodascales incertae sedis</taxon>
        <taxon>Yarrowia</taxon>
    </lineage>
</organism>
<dbReference type="OrthoDB" id="4089959at2759"/>
<protein>
    <submittedName>
        <fullName evidence="3">Uncharacterized protein</fullName>
    </submittedName>
</protein>
<dbReference type="RefSeq" id="XP_502038.1">
    <property type="nucleotide sequence ID" value="XM_502038.1"/>
</dbReference>
<accession>A0A1D8NBY0</accession>
<evidence type="ECO:0000313" key="6">
    <source>
        <dbReference type="Proteomes" id="UP000256601"/>
    </source>
</evidence>
<keyword evidence="2" id="KW-0472">Membrane</keyword>
<sequence>MTDKVIQYYEHYYDRSRDLEALATYVANHYTHNMPIIIGTLCCMLFVCSYVLHDIITESKEVESDEKELPLPVAKPRQSLFREFSFDSHKEYDNDEVDPLTTLDELKEMEEERKKQKERKREELRLEEEKRAEQERKKTDNTYPPSVLDPMLDPVHSFKQPFWTESKEPYWETTDSMQWPEPQITLLEALA</sequence>
<dbReference type="KEGG" id="yli:2909897"/>
<gene>
    <name evidence="4" type="ORF">B0I71DRAFT_14031</name>
    <name evidence="3" type="ORF">YALI1_C28093g</name>
</gene>
<feature type="transmembrane region" description="Helical" evidence="2">
    <location>
        <begin position="34"/>
        <end position="52"/>
    </location>
</feature>
<dbReference type="GeneID" id="2909897"/>
<dbReference type="VEuPathDB" id="FungiDB:YALI1_C28093g"/>
<evidence type="ECO:0000313" key="4">
    <source>
        <dbReference type="EMBL" id="RDW23344.1"/>
    </source>
</evidence>
<dbReference type="AlphaFoldDB" id="A0A1D8NBY0"/>
<dbReference type="Proteomes" id="UP000182444">
    <property type="component" value="Chromosome 1C"/>
</dbReference>
<dbReference type="EMBL" id="KZ859092">
    <property type="protein sequence ID" value="RDW23344.1"/>
    <property type="molecule type" value="Genomic_DNA"/>
</dbReference>
<feature type="region of interest" description="Disordered" evidence="1">
    <location>
        <begin position="91"/>
        <end position="152"/>
    </location>
</feature>
<evidence type="ECO:0000313" key="3">
    <source>
        <dbReference type="EMBL" id="AOW03144.1"/>
    </source>
</evidence>
<dbReference type="VEuPathDB" id="FungiDB:YALI0_C20097g"/>
<evidence type="ECO:0000256" key="2">
    <source>
        <dbReference type="SAM" id="Phobius"/>
    </source>
</evidence>